<keyword evidence="3" id="KW-0223">Dioxygenase</keyword>
<dbReference type="InterPro" id="IPR029068">
    <property type="entry name" value="Glyas_Bleomycin-R_OHBP_Dase"/>
</dbReference>
<dbReference type="GO" id="GO:0051213">
    <property type="term" value="F:dioxygenase activity"/>
    <property type="evidence" value="ECO:0007669"/>
    <property type="project" value="UniProtKB-KW"/>
</dbReference>
<feature type="domain" description="VOC" evidence="2">
    <location>
        <begin position="6"/>
        <end position="117"/>
    </location>
</feature>
<evidence type="ECO:0000256" key="1">
    <source>
        <dbReference type="ARBA" id="ARBA00022723"/>
    </source>
</evidence>
<dbReference type="PROSITE" id="PS51819">
    <property type="entry name" value="VOC"/>
    <property type="match status" value="2"/>
</dbReference>
<reference evidence="3 4" key="1">
    <citation type="submission" date="2019-06" db="EMBL/GenBank/DDBJ databases">
        <title>Genomic Encyclopedia of Type Strains, Phase IV (KMG-V): Genome sequencing to study the core and pangenomes of soil and plant-associated prokaryotes.</title>
        <authorList>
            <person name="Whitman W."/>
        </authorList>
    </citation>
    <scope>NUCLEOTIDE SEQUENCE [LARGE SCALE GENOMIC DNA]</scope>
    <source>
        <strain evidence="3 4">BR 10355</strain>
    </source>
</reference>
<dbReference type="Proteomes" id="UP000321304">
    <property type="component" value="Unassembled WGS sequence"/>
</dbReference>
<dbReference type="InterPro" id="IPR037523">
    <property type="entry name" value="VOC_core"/>
</dbReference>
<dbReference type="RefSeq" id="WP_146992260.1">
    <property type="nucleotide sequence ID" value="NZ_VITY01000020.1"/>
</dbReference>
<accession>A0A560KX18</accession>
<dbReference type="PANTHER" id="PTHR43048">
    <property type="entry name" value="METHYLMALONYL-COA EPIMERASE"/>
    <property type="match status" value="1"/>
</dbReference>
<evidence type="ECO:0000313" key="3">
    <source>
        <dbReference type="EMBL" id="TWB87742.1"/>
    </source>
</evidence>
<gene>
    <name evidence="3" type="ORF">FBZ93_12040</name>
</gene>
<dbReference type="GO" id="GO:0046872">
    <property type="term" value="F:metal ion binding"/>
    <property type="evidence" value="ECO:0007669"/>
    <property type="project" value="UniProtKB-KW"/>
</dbReference>
<keyword evidence="3" id="KW-0560">Oxidoreductase</keyword>
<keyword evidence="3" id="KW-0456">Lyase</keyword>
<dbReference type="InterPro" id="IPR051785">
    <property type="entry name" value="MMCE/EMCE_epimerase"/>
</dbReference>
<proteinExistence type="predicted"/>
<dbReference type="EMBL" id="VITY01000020">
    <property type="protein sequence ID" value="TWB87742.1"/>
    <property type="molecule type" value="Genomic_DNA"/>
</dbReference>
<dbReference type="PANTHER" id="PTHR43048:SF5">
    <property type="entry name" value="BLR5325 PROTEIN"/>
    <property type="match status" value="1"/>
</dbReference>
<feature type="domain" description="VOC" evidence="2">
    <location>
        <begin position="134"/>
        <end position="247"/>
    </location>
</feature>
<dbReference type="GO" id="GO:0004493">
    <property type="term" value="F:methylmalonyl-CoA epimerase activity"/>
    <property type="evidence" value="ECO:0007669"/>
    <property type="project" value="TreeGrafter"/>
</dbReference>
<dbReference type="GO" id="GO:0046491">
    <property type="term" value="P:L-methylmalonyl-CoA metabolic process"/>
    <property type="evidence" value="ECO:0007669"/>
    <property type="project" value="TreeGrafter"/>
</dbReference>
<dbReference type="SUPFAM" id="SSF54593">
    <property type="entry name" value="Glyoxalase/Bleomycin resistance protein/Dihydroxybiphenyl dioxygenase"/>
    <property type="match status" value="1"/>
</dbReference>
<dbReference type="Pfam" id="PF00903">
    <property type="entry name" value="Glyoxalase"/>
    <property type="match status" value="1"/>
</dbReference>
<dbReference type="OrthoDB" id="9803142at2"/>
<organism evidence="3 4">
    <name type="scientific">Bradyrhizobium macuxiense</name>
    <dbReference type="NCBI Taxonomy" id="1755647"/>
    <lineage>
        <taxon>Bacteria</taxon>
        <taxon>Pseudomonadati</taxon>
        <taxon>Pseudomonadota</taxon>
        <taxon>Alphaproteobacteria</taxon>
        <taxon>Hyphomicrobiales</taxon>
        <taxon>Nitrobacteraceae</taxon>
        <taxon>Bradyrhizobium</taxon>
    </lineage>
</organism>
<dbReference type="Gene3D" id="3.10.180.10">
    <property type="entry name" value="2,3-Dihydroxybiphenyl 1,2-Dioxygenase, domain 1"/>
    <property type="match status" value="2"/>
</dbReference>
<dbReference type="GO" id="GO:0016829">
    <property type="term" value="F:lyase activity"/>
    <property type="evidence" value="ECO:0007669"/>
    <property type="project" value="UniProtKB-KW"/>
</dbReference>
<evidence type="ECO:0000313" key="4">
    <source>
        <dbReference type="Proteomes" id="UP000321304"/>
    </source>
</evidence>
<evidence type="ECO:0000259" key="2">
    <source>
        <dbReference type="PROSITE" id="PS51819"/>
    </source>
</evidence>
<keyword evidence="4" id="KW-1185">Reference proteome</keyword>
<dbReference type="AlphaFoldDB" id="A0A560KX18"/>
<comment type="caution">
    <text evidence="3">The sequence shown here is derived from an EMBL/GenBank/DDBJ whole genome shotgun (WGS) entry which is preliminary data.</text>
</comment>
<protein>
    <submittedName>
        <fullName evidence="3">Catechol 2,3-dioxygenase-like lactoylglutathione lyase family enzyme</fullName>
    </submittedName>
</protein>
<dbReference type="InterPro" id="IPR004360">
    <property type="entry name" value="Glyas_Fos-R_dOase_dom"/>
</dbReference>
<keyword evidence="1" id="KW-0479">Metal-binding</keyword>
<sequence>MLPVKRLSHIVMESPDVLREVAYYERVIGLVELGRDGSAVNLGTQAGTLAVTLQKGPAARLRRICLQVDSNMELSDVDRILRDDGISPATQTGFYPGIPATRSFTGPDDVTIDIFSSVTNQAQQPGRGGVNPVKLGHVASCTQGLDPLIEFYKDVLGFRYSDSVEGSFVFLRCGADHHSLNFLGRPRTGLHHIAFEVQDRASLMDACEVLGAHDIDIVYGPGRAGPGHNLHVYHRAPDGYMVEIFTELDQMSDEANGYFDPRPWHRDDPQRPRDWKFGKDRLAVWGALPPADFLD</sequence>
<name>A0A560KX18_9BRAD</name>